<comment type="caution">
    <text evidence="5">The sequence shown here is derived from an EMBL/GenBank/DDBJ whole genome shotgun (WGS) entry which is preliminary data.</text>
</comment>
<keyword evidence="1 3" id="KW-0547">Nucleotide-binding</keyword>
<dbReference type="PROSITE" id="PS51161">
    <property type="entry name" value="ATP_CONE"/>
    <property type="match status" value="1"/>
</dbReference>
<dbReference type="InterPro" id="IPR005144">
    <property type="entry name" value="ATP-cone_dom"/>
</dbReference>
<gene>
    <name evidence="5" type="ORF">I5M27_16715</name>
</gene>
<dbReference type="Proteomes" id="UP000644147">
    <property type="component" value="Unassembled WGS sequence"/>
</dbReference>
<proteinExistence type="predicted"/>
<accession>A0ABS1C5J1</accession>
<feature type="domain" description="ATP-cone" evidence="4">
    <location>
        <begin position="9"/>
        <end position="92"/>
    </location>
</feature>
<keyword evidence="5" id="KW-0255">Endonuclease</keyword>
<dbReference type="InterPro" id="IPR054374">
    <property type="entry name" value="AF1548-like_C"/>
</dbReference>
<dbReference type="Pfam" id="PF22357">
    <property type="entry name" value="AF1548-like_C"/>
    <property type="match status" value="1"/>
</dbReference>
<reference evidence="5 6" key="1">
    <citation type="submission" date="2020-12" db="EMBL/GenBank/DDBJ databases">
        <title>Bacterial novel species Adhaeribacter sp. BT258 isolated from soil.</title>
        <authorList>
            <person name="Jung H.-Y."/>
        </authorList>
    </citation>
    <scope>NUCLEOTIDE SEQUENCE [LARGE SCALE GENOMIC DNA]</scope>
    <source>
        <strain evidence="5 6">BT258</strain>
    </source>
</reference>
<dbReference type="GO" id="GO:0004519">
    <property type="term" value="F:endonuclease activity"/>
    <property type="evidence" value="ECO:0007669"/>
    <property type="project" value="UniProtKB-KW"/>
</dbReference>
<evidence type="ECO:0000256" key="1">
    <source>
        <dbReference type="ARBA" id="ARBA00022741"/>
    </source>
</evidence>
<keyword evidence="2 3" id="KW-0067">ATP-binding</keyword>
<name>A0ABS1C5J1_9BACT</name>
<dbReference type="InterPro" id="IPR011335">
    <property type="entry name" value="Restrct_endonuc-II-like"/>
</dbReference>
<dbReference type="EMBL" id="JAEHFX010000010">
    <property type="protein sequence ID" value="MBK0404641.1"/>
    <property type="molecule type" value="Genomic_DNA"/>
</dbReference>
<keyword evidence="6" id="KW-1185">Reference proteome</keyword>
<keyword evidence="5" id="KW-0540">Nuclease</keyword>
<evidence type="ECO:0000313" key="6">
    <source>
        <dbReference type="Proteomes" id="UP000644147"/>
    </source>
</evidence>
<dbReference type="RefSeq" id="WP_200507482.1">
    <property type="nucleotide sequence ID" value="NZ_JAEHFX010000010.1"/>
</dbReference>
<dbReference type="Pfam" id="PF04471">
    <property type="entry name" value="Mrr_cat"/>
    <property type="match status" value="1"/>
</dbReference>
<dbReference type="SUPFAM" id="SSF52980">
    <property type="entry name" value="Restriction endonuclease-like"/>
    <property type="match status" value="1"/>
</dbReference>
<evidence type="ECO:0000259" key="4">
    <source>
        <dbReference type="PROSITE" id="PS51161"/>
    </source>
</evidence>
<dbReference type="Pfam" id="PF03477">
    <property type="entry name" value="ATP-cone"/>
    <property type="match status" value="1"/>
</dbReference>
<evidence type="ECO:0000256" key="2">
    <source>
        <dbReference type="ARBA" id="ARBA00022840"/>
    </source>
</evidence>
<evidence type="ECO:0000313" key="5">
    <source>
        <dbReference type="EMBL" id="MBK0404641.1"/>
    </source>
</evidence>
<evidence type="ECO:0000256" key="3">
    <source>
        <dbReference type="PROSITE-ProRule" id="PRU00492"/>
    </source>
</evidence>
<dbReference type="CDD" id="cd22308">
    <property type="entry name" value="Af1548-like"/>
    <property type="match status" value="1"/>
</dbReference>
<dbReference type="InterPro" id="IPR011856">
    <property type="entry name" value="tRNA_endonuc-like_dom_sf"/>
</dbReference>
<protein>
    <submittedName>
        <fullName evidence="5">Restriction endonuclease</fullName>
    </submittedName>
</protein>
<organism evidence="5 6">
    <name type="scientific">Adhaeribacter terrigena</name>
    <dbReference type="NCBI Taxonomy" id="2793070"/>
    <lineage>
        <taxon>Bacteria</taxon>
        <taxon>Pseudomonadati</taxon>
        <taxon>Bacteroidota</taxon>
        <taxon>Cytophagia</taxon>
        <taxon>Cytophagales</taxon>
        <taxon>Hymenobacteraceae</taxon>
        <taxon>Adhaeribacter</taxon>
    </lineage>
</organism>
<sequence>MATQELPLPYITKSTGEIEPFSPEKLQHSLKRAGASEQLVEKIMGQVLPQLYEGMPTKKIYQLAFKILRGSSRPLAARYRLKSGIMELGPSGYPFEKFVGEVLRNQGFKVEVGVTIKGRCVNHEVDVLAGRGNDIFMVECKFHNHPEATNNVKIPLYIQARFEDIKAAWKELAEHKEKLHQGWVVTNTRFTSDAIQYSECIGLKLVGWNYPRKGNLQDLIESEGLYPLTVLTTLTKSEKQQLLDRRIVLCHELARHPAYLEQIGIKGNRLQEVKSEAEQLSQHLFTYGID</sequence>
<keyword evidence="5" id="KW-0378">Hydrolase</keyword>
<dbReference type="InterPro" id="IPR007560">
    <property type="entry name" value="Restrct_endonuc_IV_Mrr"/>
</dbReference>
<dbReference type="Gene3D" id="3.40.1350.10">
    <property type="match status" value="1"/>
</dbReference>